<evidence type="ECO:0000256" key="7">
    <source>
        <dbReference type="SAM" id="MobiDB-lite"/>
    </source>
</evidence>
<feature type="compositionally biased region" description="Low complexity" evidence="7">
    <location>
        <begin position="622"/>
        <end position="638"/>
    </location>
</feature>
<dbReference type="InterPro" id="IPR018202">
    <property type="entry name" value="Ser_caboxypep_ser_AS"/>
</dbReference>
<evidence type="ECO:0000256" key="6">
    <source>
        <dbReference type="RuleBase" id="RU361156"/>
    </source>
</evidence>
<gene>
    <name evidence="8" type="ORF">FGADI_1808</name>
</gene>
<dbReference type="GO" id="GO:0004185">
    <property type="term" value="F:serine-type carboxypeptidase activity"/>
    <property type="evidence" value="ECO:0007669"/>
    <property type="project" value="UniProtKB-UniRule"/>
</dbReference>
<dbReference type="SUPFAM" id="SSF53474">
    <property type="entry name" value="alpha/beta-Hydrolases"/>
    <property type="match status" value="1"/>
</dbReference>
<dbReference type="EMBL" id="JABFAI010000036">
    <property type="protein sequence ID" value="KAF4959364.1"/>
    <property type="molecule type" value="Genomic_DNA"/>
</dbReference>
<dbReference type="PRINTS" id="PR00724">
    <property type="entry name" value="CRBOXYPTASEC"/>
</dbReference>
<dbReference type="EC" id="3.4.16.-" evidence="6"/>
<evidence type="ECO:0000313" key="8">
    <source>
        <dbReference type="EMBL" id="KAF4959364.1"/>
    </source>
</evidence>
<organism evidence="8 9">
    <name type="scientific">Fusarium gaditjirri</name>
    <dbReference type="NCBI Taxonomy" id="282569"/>
    <lineage>
        <taxon>Eukaryota</taxon>
        <taxon>Fungi</taxon>
        <taxon>Dikarya</taxon>
        <taxon>Ascomycota</taxon>
        <taxon>Pezizomycotina</taxon>
        <taxon>Sordariomycetes</taxon>
        <taxon>Hypocreomycetidae</taxon>
        <taxon>Hypocreales</taxon>
        <taxon>Nectriaceae</taxon>
        <taxon>Fusarium</taxon>
        <taxon>Fusarium nisikadoi species complex</taxon>
    </lineage>
</organism>
<name>A0A8H4TKE5_9HYPO</name>
<keyword evidence="2 6" id="KW-0121">Carboxypeptidase</keyword>
<dbReference type="InterPro" id="IPR029058">
    <property type="entry name" value="AB_hydrolase_fold"/>
</dbReference>
<evidence type="ECO:0000256" key="3">
    <source>
        <dbReference type="ARBA" id="ARBA00022670"/>
    </source>
</evidence>
<dbReference type="InterPro" id="IPR001563">
    <property type="entry name" value="Peptidase_S10"/>
</dbReference>
<reference evidence="8" key="1">
    <citation type="journal article" date="2020" name="BMC Genomics">
        <title>Correction to: Identification and distribution of gene clusters required for synthesis of sphingolipid metabolism inhibitors in diverse species of the filamentous fungus Fusarium.</title>
        <authorList>
            <person name="Kim H.S."/>
            <person name="Lohmar J.M."/>
            <person name="Busman M."/>
            <person name="Brown D.W."/>
            <person name="Naumann T.A."/>
            <person name="Divon H.H."/>
            <person name="Lysoe E."/>
            <person name="Uhlig S."/>
            <person name="Proctor R.H."/>
        </authorList>
    </citation>
    <scope>NUCLEOTIDE SEQUENCE</scope>
    <source>
        <strain evidence="8">NRRL 45417</strain>
    </source>
</reference>
<evidence type="ECO:0000256" key="5">
    <source>
        <dbReference type="ARBA" id="ARBA00023180"/>
    </source>
</evidence>
<evidence type="ECO:0000313" key="9">
    <source>
        <dbReference type="Proteomes" id="UP000604273"/>
    </source>
</evidence>
<dbReference type="PANTHER" id="PTHR11802">
    <property type="entry name" value="SERINE PROTEASE FAMILY S10 SERINE CARBOXYPEPTIDASE"/>
    <property type="match status" value="1"/>
</dbReference>
<comment type="similarity">
    <text evidence="1 6">Belongs to the peptidase S10 family.</text>
</comment>
<feature type="region of interest" description="Disordered" evidence="7">
    <location>
        <begin position="617"/>
        <end position="640"/>
    </location>
</feature>
<dbReference type="GO" id="GO:0006508">
    <property type="term" value="P:proteolysis"/>
    <property type="evidence" value="ECO:0007669"/>
    <property type="project" value="UniProtKB-KW"/>
</dbReference>
<dbReference type="Proteomes" id="UP000604273">
    <property type="component" value="Unassembled WGS sequence"/>
</dbReference>
<dbReference type="GO" id="GO:0000324">
    <property type="term" value="C:fungal-type vacuole"/>
    <property type="evidence" value="ECO:0007669"/>
    <property type="project" value="TreeGrafter"/>
</dbReference>
<dbReference type="PROSITE" id="PS00131">
    <property type="entry name" value="CARBOXYPEPT_SER_SER"/>
    <property type="match status" value="1"/>
</dbReference>
<dbReference type="Pfam" id="PF00450">
    <property type="entry name" value="Peptidase_S10"/>
    <property type="match status" value="1"/>
</dbReference>
<dbReference type="AlphaFoldDB" id="A0A8H4TKE5"/>
<dbReference type="PROSITE" id="PS00560">
    <property type="entry name" value="CARBOXYPEPT_SER_HIS"/>
    <property type="match status" value="1"/>
</dbReference>
<dbReference type="PANTHER" id="PTHR11802:SF404">
    <property type="entry name" value="CARBOXYPEPTIDASE"/>
    <property type="match status" value="1"/>
</dbReference>
<sequence>MAVRRFFYSPLYIRFFVVSTLISLSFSQFIPSSDAKARNLTVVRSPANRDVTVSYKTPEGVCSTAFDSQKQYTGWVSVPGEYPTNLFFWFVEARERTDSLTIWLNGGPGSSSLYGFFTGNGPCEVVEKGLNEYETLVREWGWDRASNMLFIDQPNQVGFSYDTPTDGVINFLSENVTEPPVSYPELPEWLVRNGTFSSNNGNFTANTTETAAMAVWHMVQGFLTTFPQYQPASRSRNSSLGINLFAESYGGRYGPIFAETFVQQNARRESGELPRNSTIDVHLSSLGIVNGCVDMETQVPYYPIFANDNTYGYKALSASDAKFNLDKFSAEGGCRDLLQRCATDASVSDPKGEGDEESINEICFEAESSCNVIQNAYSSSGRGYYDLAAPLADPFPPMTFLEYLNQDSVQKAIGSPINFTMTNRNVNLEFQSTGDQARGGNIARLAFLLNSGVRIALIYGDRDYICNWLGGEAVSQSLASEAGGEYSVRFPDAGYAPIIVNDSYIGGVVRQFGNLSFSRVYQAGHAVPAYQPETAFQVFARVILGTSISTGMDIDAATYNTTGDANATHTEDLPKQLNPTCYVRNFQGSCDSGAEELVKDDKGIVVNGILYTSKEDWPLQAETTETPTTSTSEPSSTSDMTGVYTATETPDAAAWNPPNSGLVVAIAGILVLQVVA</sequence>
<dbReference type="OrthoDB" id="443318at2759"/>
<comment type="caution">
    <text evidence="8">The sequence shown here is derived from an EMBL/GenBank/DDBJ whole genome shotgun (WGS) entry which is preliminary data.</text>
</comment>
<keyword evidence="4 6" id="KW-0378">Hydrolase</keyword>
<accession>A0A8H4TKE5</accession>
<evidence type="ECO:0000256" key="4">
    <source>
        <dbReference type="ARBA" id="ARBA00022801"/>
    </source>
</evidence>
<evidence type="ECO:0000256" key="2">
    <source>
        <dbReference type="ARBA" id="ARBA00022645"/>
    </source>
</evidence>
<protein>
    <recommendedName>
        <fullName evidence="6">Carboxypeptidase</fullName>
        <ecNumber evidence="6">3.4.16.-</ecNumber>
    </recommendedName>
</protein>
<dbReference type="InterPro" id="IPR033124">
    <property type="entry name" value="Ser_caboxypep_his_AS"/>
</dbReference>
<dbReference type="Gene3D" id="3.40.50.1820">
    <property type="entry name" value="alpha/beta hydrolase"/>
    <property type="match status" value="1"/>
</dbReference>
<keyword evidence="5" id="KW-0325">Glycoprotein</keyword>
<evidence type="ECO:0000256" key="1">
    <source>
        <dbReference type="ARBA" id="ARBA00009431"/>
    </source>
</evidence>
<reference evidence="8" key="2">
    <citation type="submission" date="2020-05" db="EMBL/GenBank/DDBJ databases">
        <authorList>
            <person name="Kim H.-S."/>
            <person name="Proctor R.H."/>
            <person name="Brown D.W."/>
        </authorList>
    </citation>
    <scope>NUCLEOTIDE SEQUENCE</scope>
    <source>
        <strain evidence="8">NRRL 45417</strain>
    </source>
</reference>
<keyword evidence="9" id="KW-1185">Reference proteome</keyword>
<proteinExistence type="inferred from homology"/>
<keyword evidence="3 6" id="KW-0645">Protease</keyword>